<evidence type="ECO:0000313" key="3">
    <source>
        <dbReference type="Proteomes" id="UP000305067"/>
    </source>
</evidence>
<dbReference type="Proteomes" id="UP000305067">
    <property type="component" value="Unassembled WGS sequence"/>
</dbReference>
<protein>
    <submittedName>
        <fullName evidence="2">Uncharacterized protein</fullName>
    </submittedName>
</protein>
<feature type="compositionally biased region" description="Basic and acidic residues" evidence="1">
    <location>
        <begin position="191"/>
        <end position="208"/>
    </location>
</feature>
<feature type="compositionally biased region" description="Polar residues" evidence="1">
    <location>
        <begin position="66"/>
        <end position="81"/>
    </location>
</feature>
<evidence type="ECO:0000313" key="2">
    <source>
        <dbReference type="EMBL" id="TFK99245.1"/>
    </source>
</evidence>
<dbReference type="AlphaFoldDB" id="A0A5C3QAZ8"/>
<accession>A0A5C3QAZ8</accession>
<sequence length="267" mass="28828">MAFLVDPASGAMADTRISGDVKEGGSSCGAVVWPLHFAKRSTIWSSQYFGPWSSSRANSTRTDLQKTASISQEFQRGSTESTRLRGDVEYGPDLDIAREFQATPTNLSLAITEETVRSVDKPLTAYIISVKRLTTSRNKPTKRHTESPIPTIYLAGRGPAPEQHSKGKEPFSTSAQALEGKVSAPLRRDRRGLEDGNGREEISTFRDAGKCDPTASSWALKAGLTKPGSSGTWLGAAPPSRHKAHPLQAGEAARLCESQDAKPFADR</sequence>
<proteinExistence type="predicted"/>
<feature type="compositionally biased region" description="Basic and acidic residues" evidence="1">
    <location>
        <begin position="257"/>
        <end position="267"/>
    </location>
</feature>
<feature type="region of interest" description="Disordered" evidence="1">
    <location>
        <begin position="225"/>
        <end position="267"/>
    </location>
</feature>
<reference evidence="2 3" key="1">
    <citation type="journal article" date="2019" name="Nat. Ecol. Evol.">
        <title>Megaphylogeny resolves global patterns of mushroom evolution.</title>
        <authorList>
            <person name="Varga T."/>
            <person name="Krizsan K."/>
            <person name="Foldi C."/>
            <person name="Dima B."/>
            <person name="Sanchez-Garcia M."/>
            <person name="Sanchez-Ramirez S."/>
            <person name="Szollosi G.J."/>
            <person name="Szarkandi J.G."/>
            <person name="Papp V."/>
            <person name="Albert L."/>
            <person name="Andreopoulos W."/>
            <person name="Angelini C."/>
            <person name="Antonin V."/>
            <person name="Barry K.W."/>
            <person name="Bougher N.L."/>
            <person name="Buchanan P."/>
            <person name="Buyck B."/>
            <person name="Bense V."/>
            <person name="Catcheside P."/>
            <person name="Chovatia M."/>
            <person name="Cooper J."/>
            <person name="Damon W."/>
            <person name="Desjardin D."/>
            <person name="Finy P."/>
            <person name="Geml J."/>
            <person name="Haridas S."/>
            <person name="Hughes K."/>
            <person name="Justo A."/>
            <person name="Karasinski D."/>
            <person name="Kautmanova I."/>
            <person name="Kiss B."/>
            <person name="Kocsube S."/>
            <person name="Kotiranta H."/>
            <person name="LaButti K.M."/>
            <person name="Lechner B.E."/>
            <person name="Liimatainen K."/>
            <person name="Lipzen A."/>
            <person name="Lukacs Z."/>
            <person name="Mihaltcheva S."/>
            <person name="Morgado L.N."/>
            <person name="Niskanen T."/>
            <person name="Noordeloos M.E."/>
            <person name="Ohm R.A."/>
            <person name="Ortiz-Santana B."/>
            <person name="Ovrebo C."/>
            <person name="Racz N."/>
            <person name="Riley R."/>
            <person name="Savchenko A."/>
            <person name="Shiryaev A."/>
            <person name="Soop K."/>
            <person name="Spirin V."/>
            <person name="Szebenyi C."/>
            <person name="Tomsovsky M."/>
            <person name="Tulloss R.E."/>
            <person name="Uehling J."/>
            <person name="Grigoriev I.V."/>
            <person name="Vagvolgyi C."/>
            <person name="Papp T."/>
            <person name="Martin F.M."/>
            <person name="Miettinen O."/>
            <person name="Hibbett D.S."/>
            <person name="Nagy L.G."/>
        </authorList>
    </citation>
    <scope>NUCLEOTIDE SEQUENCE [LARGE SCALE GENOMIC DNA]</scope>
    <source>
        <strain evidence="2 3">CBS 309.79</strain>
    </source>
</reference>
<dbReference type="EMBL" id="ML178834">
    <property type="protein sequence ID" value="TFK99245.1"/>
    <property type="molecule type" value="Genomic_DNA"/>
</dbReference>
<gene>
    <name evidence="2" type="ORF">BDV98DRAFT_584253</name>
</gene>
<organism evidence="2 3">
    <name type="scientific">Pterulicium gracile</name>
    <dbReference type="NCBI Taxonomy" id="1884261"/>
    <lineage>
        <taxon>Eukaryota</taxon>
        <taxon>Fungi</taxon>
        <taxon>Dikarya</taxon>
        <taxon>Basidiomycota</taxon>
        <taxon>Agaricomycotina</taxon>
        <taxon>Agaricomycetes</taxon>
        <taxon>Agaricomycetidae</taxon>
        <taxon>Agaricales</taxon>
        <taxon>Pleurotineae</taxon>
        <taxon>Pterulaceae</taxon>
        <taxon>Pterulicium</taxon>
    </lineage>
</organism>
<evidence type="ECO:0000256" key="1">
    <source>
        <dbReference type="SAM" id="MobiDB-lite"/>
    </source>
</evidence>
<feature type="region of interest" description="Disordered" evidence="1">
    <location>
        <begin position="66"/>
        <end position="86"/>
    </location>
</feature>
<keyword evidence="3" id="KW-1185">Reference proteome</keyword>
<feature type="region of interest" description="Disordered" evidence="1">
    <location>
        <begin position="151"/>
        <end position="208"/>
    </location>
</feature>
<name>A0A5C3QAZ8_9AGAR</name>